<dbReference type="AlphaFoldDB" id="A0A9P5R671"/>
<organism evidence="1 2">
    <name type="scientific">Linnemannia schmuckeri</name>
    <dbReference type="NCBI Taxonomy" id="64567"/>
    <lineage>
        <taxon>Eukaryota</taxon>
        <taxon>Fungi</taxon>
        <taxon>Fungi incertae sedis</taxon>
        <taxon>Mucoromycota</taxon>
        <taxon>Mortierellomycotina</taxon>
        <taxon>Mortierellomycetes</taxon>
        <taxon>Mortierellales</taxon>
        <taxon>Mortierellaceae</taxon>
        <taxon>Linnemannia</taxon>
    </lineage>
</organism>
<keyword evidence="2" id="KW-1185">Reference proteome</keyword>
<evidence type="ECO:0000313" key="1">
    <source>
        <dbReference type="EMBL" id="KAF9123291.1"/>
    </source>
</evidence>
<name>A0A9P5R671_9FUNG</name>
<accession>A0A9P5R671</accession>
<evidence type="ECO:0000313" key="2">
    <source>
        <dbReference type="Proteomes" id="UP000748756"/>
    </source>
</evidence>
<dbReference type="EMBL" id="JAAAUQ010002481">
    <property type="protein sequence ID" value="KAF9123291.1"/>
    <property type="molecule type" value="Genomic_DNA"/>
</dbReference>
<sequence length="110" mass="12208">MTESRIIQRKVYAQLGALASLQQLTLGNWPDPRNFIVEDAGDQGPVFCNPFFQTNCLEMGLESGLGLLGGLTALQLLDVSSMAHRIGEDKLRWMESRWHSMRIGWAGSDG</sequence>
<dbReference type="Proteomes" id="UP000748756">
    <property type="component" value="Unassembled WGS sequence"/>
</dbReference>
<feature type="non-terminal residue" evidence="1">
    <location>
        <position position="110"/>
    </location>
</feature>
<reference evidence="1" key="1">
    <citation type="journal article" date="2020" name="Fungal Divers.">
        <title>Resolving the Mortierellaceae phylogeny through synthesis of multi-gene phylogenetics and phylogenomics.</title>
        <authorList>
            <person name="Vandepol N."/>
            <person name="Liber J."/>
            <person name="Desiro A."/>
            <person name="Na H."/>
            <person name="Kennedy M."/>
            <person name="Barry K."/>
            <person name="Grigoriev I.V."/>
            <person name="Miller A.N."/>
            <person name="O'Donnell K."/>
            <person name="Stajich J.E."/>
            <person name="Bonito G."/>
        </authorList>
    </citation>
    <scope>NUCLEOTIDE SEQUENCE</scope>
    <source>
        <strain evidence="1">NRRL 6426</strain>
    </source>
</reference>
<proteinExistence type="predicted"/>
<comment type="caution">
    <text evidence="1">The sequence shown here is derived from an EMBL/GenBank/DDBJ whole genome shotgun (WGS) entry which is preliminary data.</text>
</comment>
<dbReference type="OrthoDB" id="2342359at2759"/>
<gene>
    <name evidence="1" type="ORF">BG015_005347</name>
</gene>
<protein>
    <submittedName>
        <fullName evidence="1">Uncharacterized protein</fullName>
    </submittedName>
</protein>